<proteinExistence type="predicted"/>
<reference evidence="1" key="1">
    <citation type="journal article" date="2014" name="Front. Microbiol.">
        <title>High frequency of phylogenetically diverse reductive dehalogenase-homologous genes in deep subseafloor sedimentary metagenomes.</title>
        <authorList>
            <person name="Kawai M."/>
            <person name="Futagami T."/>
            <person name="Toyoda A."/>
            <person name="Takaki Y."/>
            <person name="Nishi S."/>
            <person name="Hori S."/>
            <person name="Arai W."/>
            <person name="Tsubouchi T."/>
            <person name="Morono Y."/>
            <person name="Uchiyama I."/>
            <person name="Ito T."/>
            <person name="Fujiyama A."/>
            <person name="Inagaki F."/>
            <person name="Takami H."/>
        </authorList>
    </citation>
    <scope>NUCLEOTIDE SEQUENCE</scope>
    <source>
        <strain evidence="1">Expedition CK06-06</strain>
    </source>
</reference>
<gene>
    <name evidence="1" type="ORF">S06H3_35788</name>
</gene>
<dbReference type="AlphaFoldDB" id="X1M2Z3"/>
<dbReference type="EMBL" id="BARV01021619">
    <property type="protein sequence ID" value="GAI25733.1"/>
    <property type="molecule type" value="Genomic_DNA"/>
</dbReference>
<organism evidence="1">
    <name type="scientific">marine sediment metagenome</name>
    <dbReference type="NCBI Taxonomy" id="412755"/>
    <lineage>
        <taxon>unclassified sequences</taxon>
        <taxon>metagenomes</taxon>
        <taxon>ecological metagenomes</taxon>
    </lineage>
</organism>
<protein>
    <recommendedName>
        <fullName evidence="2">UDP-3-O-(3-hydroxymyristoyl)glucosamine N-acyltransferase</fullName>
    </recommendedName>
</protein>
<evidence type="ECO:0000313" key="1">
    <source>
        <dbReference type="EMBL" id="GAI25733.1"/>
    </source>
</evidence>
<feature type="non-terminal residue" evidence="1">
    <location>
        <position position="1"/>
    </location>
</feature>
<comment type="caution">
    <text evidence="1">The sequence shown here is derived from an EMBL/GenBank/DDBJ whole genome shotgun (WGS) entry which is preliminary data.</text>
</comment>
<accession>X1M2Z3</accession>
<name>X1M2Z3_9ZZZZ</name>
<evidence type="ECO:0008006" key="2">
    <source>
        <dbReference type="Google" id="ProtNLM"/>
    </source>
</evidence>
<sequence>GQRMLGSPAIDAKEALQVLVLTKRLPKLVEQLKQLSKRIERLEKTKD</sequence>